<name>Q4U9E1_THEAN</name>
<gene>
    <name evidence="1" type="ORF">TA08915</name>
    <name evidence="2" type="ORF">TAT_000346800</name>
    <name evidence="3" type="ORF">TAV_000346600</name>
</gene>
<dbReference type="EMBL" id="CR940353">
    <property type="protein sequence ID" value="CAI76562.1"/>
    <property type="molecule type" value="Genomic_DNA"/>
</dbReference>
<dbReference type="VEuPathDB" id="PiroplasmaDB:TA08915"/>
<evidence type="ECO:0000313" key="1">
    <source>
        <dbReference type="EMBL" id="CAI76562.1"/>
    </source>
</evidence>
<protein>
    <submittedName>
        <fullName evidence="1">Uncharacterized protein</fullName>
    </submittedName>
</protein>
<reference evidence="2" key="2">
    <citation type="submission" date="2018-07" db="EMBL/GenBank/DDBJ databases">
        <authorList>
            <person name="Quirk P.G."/>
            <person name="Krulwich T.A."/>
        </authorList>
    </citation>
    <scope>NUCLEOTIDE SEQUENCE</scope>
    <source>
        <strain evidence="2">Anand</strain>
    </source>
</reference>
<reference evidence="1 4" key="1">
    <citation type="journal article" date="2005" name="Science">
        <title>Genome of the host-cell transforming parasite Theileria annulata compared with T. parva.</title>
        <authorList>
            <person name="Pain A."/>
            <person name="Renauld H."/>
            <person name="Berriman M."/>
            <person name="Murphy L."/>
            <person name="Yeats C.A."/>
            <person name="Weir W."/>
            <person name="Kerhornou A."/>
            <person name="Aslett M."/>
            <person name="Bishop R."/>
            <person name="Bouchier C."/>
            <person name="Cochet M."/>
            <person name="Coulson R.M.R."/>
            <person name="Cronin A."/>
            <person name="de Villiers E.P."/>
            <person name="Fraser A."/>
            <person name="Fosker N."/>
            <person name="Gardner M."/>
            <person name="Goble A."/>
            <person name="Griffiths-Jones S."/>
            <person name="Harris D.E."/>
            <person name="Katzer F."/>
            <person name="Larke N."/>
            <person name="Lord A."/>
            <person name="Maser P."/>
            <person name="McKellar S."/>
            <person name="Mooney P."/>
            <person name="Morton F."/>
            <person name="Nene V."/>
            <person name="O'Neil S."/>
            <person name="Price C."/>
            <person name="Quail M.A."/>
            <person name="Rabbinowitsch E."/>
            <person name="Rawlings N.D."/>
            <person name="Rutter S."/>
            <person name="Saunders D."/>
            <person name="Seeger K."/>
            <person name="Shah T."/>
            <person name="Squares R."/>
            <person name="Squares S."/>
            <person name="Tivey A."/>
            <person name="Walker A.R."/>
            <person name="Woodward J."/>
            <person name="Dobbelaere D.A.E."/>
            <person name="Langsley G."/>
            <person name="Rajandream M.A."/>
            <person name="McKeever D."/>
            <person name="Shiels B."/>
            <person name="Tait A."/>
            <person name="Barrell B.G."/>
            <person name="Hall N."/>
        </authorList>
    </citation>
    <scope>NUCLEOTIDE SEQUENCE [LARGE SCALE GENOMIC DNA]</scope>
    <source>
        <strain evidence="4">Ankara</strain>
        <strain evidence="1">Ankara isolate clone C9</strain>
    </source>
</reference>
<dbReference type="eggNOG" id="ENOG502QXCT">
    <property type="taxonomic scope" value="Eukaryota"/>
</dbReference>
<dbReference type="EMBL" id="UIVT01000004">
    <property type="protein sequence ID" value="SVP94480.1"/>
    <property type="molecule type" value="Genomic_DNA"/>
</dbReference>
<dbReference type="Proteomes" id="UP000001950">
    <property type="component" value="Chromosome 4"/>
</dbReference>
<dbReference type="KEGG" id="tan:TA08915"/>
<accession>Q4U9E1</accession>
<dbReference type="AlphaFoldDB" id="Q4U9E1"/>
<evidence type="ECO:0000313" key="4">
    <source>
        <dbReference type="Proteomes" id="UP000001950"/>
    </source>
</evidence>
<dbReference type="GeneID" id="3863137"/>
<dbReference type="EMBL" id="UIVS01000004">
    <property type="protein sequence ID" value="SVP95306.1"/>
    <property type="molecule type" value="Genomic_DNA"/>
</dbReference>
<sequence length="360" mass="41118">METVSSVCEFNELDSSENTKLEELDEGINDFNLNDFYKCVKLNQLKKNRSEASLLNDNASGITEKSKCDVEDSLNGKCGITDEMSKNMLSYKRSRLLSKIGGYKAVYPDKMGIVEYLLHSYVILFCPNPVTLYSYEAVFKNMSPDSDEFWNTLRTLTSVQLDVDNYPNQLPAHISLLLEESNGSHQFQTINNSDAKKLDAHFTWLCRCCINVTGSKSDDYNEDSPVDSIDKRYSDEFVSRGTRKKSPGSQLTLNNVLNDNYDLSSDVLYEAIRQRGNRYLQRSLYSNVKNIAGLTSRGINPNVAAKITESNGRMKRFMDIIHESSIDSSDPSLYNNYYDLFGDERRHSSRRSIMMRKKYS</sequence>
<evidence type="ECO:0000313" key="3">
    <source>
        <dbReference type="EMBL" id="SVP95306.1"/>
    </source>
</evidence>
<dbReference type="OMA" id="CCINVTG"/>
<proteinExistence type="predicted"/>
<dbReference type="OrthoDB" id="360354at2759"/>
<dbReference type="InParanoid" id="Q4U9E1"/>
<dbReference type="RefSeq" id="XP_953187.1">
    <property type="nucleotide sequence ID" value="XM_948094.1"/>
</dbReference>
<evidence type="ECO:0000313" key="2">
    <source>
        <dbReference type="EMBL" id="SVP94480.1"/>
    </source>
</evidence>
<organism evidence="1 4">
    <name type="scientific">Theileria annulata</name>
    <dbReference type="NCBI Taxonomy" id="5874"/>
    <lineage>
        <taxon>Eukaryota</taxon>
        <taxon>Sar</taxon>
        <taxon>Alveolata</taxon>
        <taxon>Apicomplexa</taxon>
        <taxon>Aconoidasida</taxon>
        <taxon>Piroplasmida</taxon>
        <taxon>Theileriidae</taxon>
        <taxon>Theileria</taxon>
    </lineage>
</organism>
<keyword evidence="4" id="KW-1185">Reference proteome</keyword>